<keyword evidence="2" id="KW-0969">Cilium</keyword>
<protein>
    <submittedName>
        <fullName evidence="2">Flagellar motility protein MotE, a chaperone for MotC folding</fullName>
    </submittedName>
</protein>
<keyword evidence="2" id="KW-0282">Flagellum</keyword>
<dbReference type="EMBL" id="FOCM01000009">
    <property type="protein sequence ID" value="SEO00025.1"/>
    <property type="molecule type" value="Genomic_DNA"/>
</dbReference>
<feature type="coiled-coil region" evidence="1">
    <location>
        <begin position="88"/>
        <end position="136"/>
    </location>
</feature>
<dbReference type="AlphaFoldDB" id="A0A1H8L4H6"/>
<evidence type="ECO:0000256" key="1">
    <source>
        <dbReference type="SAM" id="Coils"/>
    </source>
</evidence>
<gene>
    <name evidence="2" type="ORF">SAMN04488011_10979</name>
</gene>
<accession>A0A1H8L4H6</accession>
<dbReference type="Proteomes" id="UP000199372">
    <property type="component" value="Unassembled WGS sequence"/>
</dbReference>
<organism evidence="2 3">
    <name type="scientific">Palleronia pelagia</name>
    <dbReference type="NCBI Taxonomy" id="387096"/>
    <lineage>
        <taxon>Bacteria</taxon>
        <taxon>Pseudomonadati</taxon>
        <taxon>Pseudomonadota</taxon>
        <taxon>Alphaproteobacteria</taxon>
        <taxon>Rhodobacterales</taxon>
        <taxon>Roseobacteraceae</taxon>
        <taxon>Palleronia</taxon>
    </lineage>
</organism>
<reference evidence="3" key="1">
    <citation type="submission" date="2016-10" db="EMBL/GenBank/DDBJ databases">
        <authorList>
            <person name="Varghese N."/>
            <person name="Submissions S."/>
        </authorList>
    </citation>
    <scope>NUCLEOTIDE SEQUENCE [LARGE SCALE GENOMIC DNA]</scope>
    <source>
        <strain evidence="3">DSM 26893</strain>
    </source>
</reference>
<keyword evidence="1" id="KW-0175">Coiled coil</keyword>
<name>A0A1H8L4H6_9RHOB</name>
<evidence type="ECO:0000313" key="3">
    <source>
        <dbReference type="Proteomes" id="UP000199372"/>
    </source>
</evidence>
<proteinExistence type="predicted"/>
<evidence type="ECO:0000313" key="2">
    <source>
        <dbReference type="EMBL" id="SEO00025.1"/>
    </source>
</evidence>
<dbReference type="SUPFAM" id="SSF158791">
    <property type="entry name" value="MgtE N-terminal domain-like"/>
    <property type="match status" value="1"/>
</dbReference>
<keyword evidence="2" id="KW-0966">Cell projection</keyword>
<sequence length="207" mass="22043">MGVRARKVRRRGTRLRRVGLGALPILAGLLMASGLVRLGDGTASAVLRGLGAVAVAATPESPVQEEGADAGPDLDEILSALRERESLLDEREARLAAREARLSELEGRLQAQMTELTEAEENLSRLLKLAETAADDDLTRLTTVYETMKAKEAAALFSQMEPAFAAGFLGRMRPEAAAAIMSGLDAETAYSISVMLAGRHSALRNGE</sequence>
<keyword evidence="3" id="KW-1185">Reference proteome</keyword>
<dbReference type="OrthoDB" id="9791432at2"/>